<dbReference type="InterPro" id="IPR009057">
    <property type="entry name" value="Homeodomain-like_sf"/>
</dbReference>
<dbReference type="RefSeq" id="WP_120384128.1">
    <property type="nucleotide sequence ID" value="NZ_RAXT01000017.1"/>
</dbReference>
<sequence>MRYKSGYKEQKRQELLDISGQLAKKNGFNATGVDGFMKAAGVTSGAFYSHFSSKNDLFKALIENELQHSIQMWQDNPHDEPSQWIDFELNRYLALSHVEQPDRGCALPSLASEIARSDDEIKQAYQNELIRGQKIFLKYLDSEETAWAVMCQLVGTILMARSVTDTDLKRTLLESSKKSIKALIAYSATE</sequence>
<keyword evidence="1" id="KW-0805">Transcription regulation</keyword>
<reference evidence="6 7" key="1">
    <citation type="submission" date="2018-09" db="EMBL/GenBank/DDBJ databases">
        <title>The draft genome of Acinetobacter spp. strains.</title>
        <authorList>
            <person name="Qin J."/>
            <person name="Feng Y."/>
            <person name="Zong Z."/>
        </authorList>
    </citation>
    <scope>NUCLEOTIDE SEQUENCE [LARGE SCALE GENOMIC DNA]</scope>
    <source>
        <strain evidence="6 7">WCHAc060115</strain>
    </source>
</reference>
<evidence type="ECO:0000256" key="1">
    <source>
        <dbReference type="ARBA" id="ARBA00023015"/>
    </source>
</evidence>
<dbReference type="OrthoDB" id="9798857at2"/>
<dbReference type="InterPro" id="IPR001647">
    <property type="entry name" value="HTH_TetR"/>
</dbReference>
<evidence type="ECO:0000259" key="5">
    <source>
        <dbReference type="PROSITE" id="PS50977"/>
    </source>
</evidence>
<keyword evidence="2 4" id="KW-0238">DNA-binding</keyword>
<dbReference type="AlphaFoldDB" id="A0A3A8EU93"/>
<evidence type="ECO:0000256" key="2">
    <source>
        <dbReference type="ARBA" id="ARBA00023125"/>
    </source>
</evidence>
<dbReference type="PRINTS" id="PR00455">
    <property type="entry name" value="HTHTETR"/>
</dbReference>
<proteinExistence type="predicted"/>
<dbReference type="Gene3D" id="1.10.10.60">
    <property type="entry name" value="Homeodomain-like"/>
    <property type="match status" value="1"/>
</dbReference>
<dbReference type="PANTHER" id="PTHR47506:SF7">
    <property type="entry name" value="TRANSCRIPTIONAL REGULATORY PROTEIN"/>
    <property type="match status" value="1"/>
</dbReference>
<dbReference type="PROSITE" id="PS50977">
    <property type="entry name" value="HTH_TETR_2"/>
    <property type="match status" value="1"/>
</dbReference>
<name>A0A3A8EU93_9GAMM</name>
<evidence type="ECO:0000313" key="6">
    <source>
        <dbReference type="EMBL" id="RKG37719.1"/>
    </source>
</evidence>
<keyword evidence="7" id="KW-1185">Reference proteome</keyword>
<dbReference type="SUPFAM" id="SSF48498">
    <property type="entry name" value="Tetracyclin repressor-like, C-terminal domain"/>
    <property type="match status" value="1"/>
</dbReference>
<dbReference type="EMBL" id="RAXT01000017">
    <property type="protein sequence ID" value="RKG37719.1"/>
    <property type="molecule type" value="Genomic_DNA"/>
</dbReference>
<comment type="caution">
    <text evidence="6">The sequence shown here is derived from an EMBL/GenBank/DDBJ whole genome shotgun (WGS) entry which is preliminary data.</text>
</comment>
<dbReference type="GO" id="GO:0003677">
    <property type="term" value="F:DNA binding"/>
    <property type="evidence" value="ECO:0007669"/>
    <property type="project" value="UniProtKB-UniRule"/>
</dbReference>
<keyword evidence="3" id="KW-0804">Transcription</keyword>
<accession>A0A3A8EU93</accession>
<organism evidence="6 7">
    <name type="scientific">Acinetobacter rongchengensis</name>
    <dbReference type="NCBI Taxonomy" id="2419601"/>
    <lineage>
        <taxon>Bacteria</taxon>
        <taxon>Pseudomonadati</taxon>
        <taxon>Pseudomonadota</taxon>
        <taxon>Gammaproteobacteria</taxon>
        <taxon>Moraxellales</taxon>
        <taxon>Moraxellaceae</taxon>
        <taxon>Acinetobacter</taxon>
    </lineage>
</organism>
<protein>
    <submittedName>
        <fullName evidence="6">TetR/AcrR family transcriptional regulator</fullName>
    </submittedName>
</protein>
<dbReference type="InterPro" id="IPR036271">
    <property type="entry name" value="Tet_transcr_reg_TetR-rel_C_sf"/>
</dbReference>
<evidence type="ECO:0000256" key="3">
    <source>
        <dbReference type="ARBA" id="ARBA00023163"/>
    </source>
</evidence>
<dbReference type="PANTHER" id="PTHR47506">
    <property type="entry name" value="TRANSCRIPTIONAL REGULATORY PROTEIN"/>
    <property type="match status" value="1"/>
</dbReference>
<dbReference type="SUPFAM" id="SSF46689">
    <property type="entry name" value="Homeodomain-like"/>
    <property type="match status" value="1"/>
</dbReference>
<feature type="DNA-binding region" description="H-T-H motif" evidence="4">
    <location>
        <begin position="32"/>
        <end position="51"/>
    </location>
</feature>
<dbReference type="Proteomes" id="UP000280405">
    <property type="component" value="Unassembled WGS sequence"/>
</dbReference>
<gene>
    <name evidence="6" type="ORF">D7V20_09890</name>
</gene>
<dbReference type="Pfam" id="PF00440">
    <property type="entry name" value="TetR_N"/>
    <property type="match status" value="1"/>
</dbReference>
<feature type="domain" description="HTH tetR-type" evidence="5">
    <location>
        <begin position="9"/>
        <end position="69"/>
    </location>
</feature>
<evidence type="ECO:0000256" key="4">
    <source>
        <dbReference type="PROSITE-ProRule" id="PRU00335"/>
    </source>
</evidence>
<dbReference type="Gene3D" id="1.10.357.10">
    <property type="entry name" value="Tetracycline Repressor, domain 2"/>
    <property type="match status" value="1"/>
</dbReference>
<evidence type="ECO:0000313" key="7">
    <source>
        <dbReference type="Proteomes" id="UP000280405"/>
    </source>
</evidence>